<protein>
    <recommendedName>
        <fullName evidence="1">DUF6602 domain-containing protein</fullName>
    </recommendedName>
</protein>
<dbReference type="Proteomes" id="UP000694460">
    <property type="component" value="Unassembled WGS sequence"/>
</dbReference>
<comment type="caution">
    <text evidence="3">The sequence shown here is derived from an EMBL/GenBank/DDBJ whole genome shotgun (WGS) entry which is preliminary data.</text>
</comment>
<keyword evidence="4" id="KW-1185">Reference proteome</keyword>
<evidence type="ECO:0000313" key="3">
    <source>
        <dbReference type="EMBL" id="MBP2456182.1"/>
    </source>
</evidence>
<evidence type="ECO:0000313" key="4">
    <source>
        <dbReference type="Proteomes" id="UP000694460"/>
    </source>
</evidence>
<dbReference type="EMBL" id="JAGIOP010000001">
    <property type="protein sequence ID" value="MBP2451914.1"/>
    <property type="molecule type" value="Genomic_DNA"/>
</dbReference>
<reference evidence="3 4" key="1">
    <citation type="submission" date="2021-03" db="EMBL/GenBank/DDBJ databases">
        <title>Sequencing the genomes of 1000 actinobacteria strains.</title>
        <authorList>
            <person name="Klenk H.-P."/>
        </authorList>
    </citation>
    <scope>NUCLEOTIDE SEQUENCE [LARGE SCALE GENOMIC DNA]</scope>
    <source>
        <strain evidence="3 4">DSM 46713</strain>
    </source>
</reference>
<evidence type="ECO:0000313" key="2">
    <source>
        <dbReference type="EMBL" id="MBP2451914.1"/>
    </source>
</evidence>
<dbReference type="RefSeq" id="WP_019345318.1">
    <property type="nucleotide sequence ID" value="NZ_JAGIOP010000001.1"/>
</dbReference>
<dbReference type="Pfam" id="PF20247">
    <property type="entry name" value="DUF6602"/>
    <property type="match status" value="1"/>
</dbReference>
<dbReference type="EMBL" id="JAGIOP010000002">
    <property type="protein sequence ID" value="MBP2456182.1"/>
    <property type="molecule type" value="Genomic_DNA"/>
</dbReference>
<sequence length="315" mass="35563">MIHKHHEWLTDVNESIVRDYEREQEMARTKGRTQETGHVVESLWDGVLTEWLPPQYEVDKRKYILLENEDGTSLPKETDILVYHPHYPEKLRKKNYILASGLAAAFSVRRTVGRKDIEDAYKEGIALRRGMKLREATLQAHLIPPVFFGLLGESHDWKAPGSKPKENVKAITDEFDRDLVKAPREGLDLLCVADLGTWGRTTAVLPEKFMRGPVWSEEFRSAFSGSAEAQSLVLSGMKHDYEQTNLSPLTNFVGSLWNMLALNDPTLKPLAAGFRITKTVETTGGLNMGSGPYKLADLVPPKIANGYRNGEPWSY</sequence>
<dbReference type="InterPro" id="IPR046537">
    <property type="entry name" value="DUF6602"/>
</dbReference>
<evidence type="ECO:0000259" key="1">
    <source>
        <dbReference type="Pfam" id="PF20247"/>
    </source>
</evidence>
<organism evidence="3 4">
    <name type="scientific">Mycolicibacterium lutetiense</name>
    <dbReference type="NCBI Taxonomy" id="1641992"/>
    <lineage>
        <taxon>Bacteria</taxon>
        <taxon>Bacillati</taxon>
        <taxon>Actinomycetota</taxon>
        <taxon>Actinomycetes</taxon>
        <taxon>Mycobacteriales</taxon>
        <taxon>Mycobacteriaceae</taxon>
        <taxon>Mycolicibacterium</taxon>
    </lineage>
</organism>
<proteinExistence type="predicted"/>
<name>A0ABS5A343_9MYCO</name>
<feature type="domain" description="DUF6602" evidence="1">
    <location>
        <begin position="32"/>
        <end position="124"/>
    </location>
</feature>
<accession>A0ABS5A343</accession>
<gene>
    <name evidence="2" type="ORF">JOF57_001799</name>
    <name evidence="3" type="ORF">JOF57_006095</name>
</gene>